<dbReference type="AlphaFoldDB" id="A0A251P6B8"/>
<name>A0A251P6B8_PRUPE</name>
<proteinExistence type="predicted"/>
<evidence type="ECO:0000256" key="1">
    <source>
        <dbReference type="SAM" id="Phobius"/>
    </source>
</evidence>
<gene>
    <name evidence="2" type="ORF">PRUPE_5G029200</name>
</gene>
<organism evidence="2 3">
    <name type="scientific">Prunus persica</name>
    <name type="common">Peach</name>
    <name type="synonym">Amygdalus persica</name>
    <dbReference type="NCBI Taxonomy" id="3760"/>
    <lineage>
        <taxon>Eukaryota</taxon>
        <taxon>Viridiplantae</taxon>
        <taxon>Streptophyta</taxon>
        <taxon>Embryophyta</taxon>
        <taxon>Tracheophyta</taxon>
        <taxon>Spermatophyta</taxon>
        <taxon>Magnoliopsida</taxon>
        <taxon>eudicotyledons</taxon>
        <taxon>Gunneridae</taxon>
        <taxon>Pentapetalae</taxon>
        <taxon>rosids</taxon>
        <taxon>fabids</taxon>
        <taxon>Rosales</taxon>
        <taxon>Rosaceae</taxon>
        <taxon>Amygdaloideae</taxon>
        <taxon>Amygdaleae</taxon>
        <taxon>Prunus</taxon>
    </lineage>
</organism>
<dbReference type="PANTHER" id="PTHR31170">
    <property type="entry name" value="BNAC04G53230D PROTEIN"/>
    <property type="match status" value="1"/>
</dbReference>
<dbReference type="InterPro" id="IPR004158">
    <property type="entry name" value="DUF247_pln"/>
</dbReference>
<accession>A0A251P6B8</accession>
<dbReference type="Pfam" id="PF03140">
    <property type="entry name" value="DUF247"/>
    <property type="match status" value="1"/>
</dbReference>
<keyword evidence="1" id="KW-0472">Membrane</keyword>
<keyword evidence="1" id="KW-1133">Transmembrane helix</keyword>
<reference evidence="2 3" key="1">
    <citation type="journal article" date="2013" name="Nat. Genet.">
        <title>The high-quality draft genome of peach (Prunus persica) identifies unique patterns of genetic diversity, domestication and genome evolution.</title>
        <authorList>
            <consortium name="International Peach Genome Initiative"/>
            <person name="Verde I."/>
            <person name="Abbott A.G."/>
            <person name="Scalabrin S."/>
            <person name="Jung S."/>
            <person name="Shu S."/>
            <person name="Marroni F."/>
            <person name="Zhebentyayeva T."/>
            <person name="Dettori M.T."/>
            <person name="Grimwood J."/>
            <person name="Cattonaro F."/>
            <person name="Zuccolo A."/>
            <person name="Rossini L."/>
            <person name="Jenkins J."/>
            <person name="Vendramin E."/>
            <person name="Meisel L.A."/>
            <person name="Decroocq V."/>
            <person name="Sosinski B."/>
            <person name="Prochnik S."/>
            <person name="Mitros T."/>
            <person name="Policriti A."/>
            <person name="Cipriani G."/>
            <person name="Dondini L."/>
            <person name="Ficklin S."/>
            <person name="Goodstein D.M."/>
            <person name="Xuan P."/>
            <person name="Del Fabbro C."/>
            <person name="Aramini V."/>
            <person name="Copetti D."/>
            <person name="Gonzalez S."/>
            <person name="Horner D.S."/>
            <person name="Falchi R."/>
            <person name="Lucas S."/>
            <person name="Mica E."/>
            <person name="Maldonado J."/>
            <person name="Lazzari B."/>
            <person name="Bielenberg D."/>
            <person name="Pirona R."/>
            <person name="Miculan M."/>
            <person name="Barakat A."/>
            <person name="Testolin R."/>
            <person name="Stella A."/>
            <person name="Tartarini S."/>
            <person name="Tonutti P."/>
            <person name="Arus P."/>
            <person name="Orellana A."/>
            <person name="Wells C."/>
            <person name="Main D."/>
            <person name="Vizzotto G."/>
            <person name="Silva H."/>
            <person name="Salamini F."/>
            <person name="Schmutz J."/>
            <person name="Morgante M."/>
            <person name="Rokhsar D.S."/>
        </authorList>
    </citation>
    <scope>NUCLEOTIDE SEQUENCE [LARGE SCALE GENOMIC DNA]</scope>
    <source>
        <strain evidence="3">cv. Nemared</strain>
    </source>
</reference>
<keyword evidence="1" id="KW-0812">Transmembrane</keyword>
<evidence type="ECO:0000313" key="3">
    <source>
        <dbReference type="Proteomes" id="UP000006882"/>
    </source>
</evidence>
<dbReference type="PANTHER" id="PTHR31170:SF17">
    <property type="match status" value="1"/>
</dbReference>
<dbReference type="STRING" id="3760.A0A251P6B8"/>
<dbReference type="EMBL" id="CM007655">
    <property type="protein sequence ID" value="ONI05925.1"/>
    <property type="molecule type" value="Genomic_DNA"/>
</dbReference>
<keyword evidence="3" id="KW-1185">Reference proteome</keyword>
<evidence type="ECO:0000313" key="2">
    <source>
        <dbReference type="EMBL" id="ONI05925.1"/>
    </source>
</evidence>
<protein>
    <submittedName>
        <fullName evidence="2">Uncharacterized protein</fullName>
    </submittedName>
</protein>
<feature type="transmembrane region" description="Helical" evidence="1">
    <location>
        <begin position="73"/>
        <end position="99"/>
    </location>
</feature>
<dbReference type="Gramene" id="ONI05925">
    <property type="protein sequence ID" value="ONI05925"/>
    <property type="gene ID" value="PRUPE_5G029200"/>
</dbReference>
<dbReference type="Proteomes" id="UP000006882">
    <property type="component" value="Chromosome G5"/>
</dbReference>
<sequence>MANFIDSREDIDFLCEKGMLANWLNPEDAAQFFNKLYNNTIVMGYYYSDLSDNMNNYYNTKWHKFMEILRRDYFSTLWTIVSVIAAFILLVLTLVQTLYTIQWP</sequence>